<proteinExistence type="predicted"/>
<feature type="compositionally biased region" description="Polar residues" evidence="1">
    <location>
        <begin position="212"/>
        <end position="222"/>
    </location>
</feature>
<evidence type="ECO:0000313" key="2">
    <source>
        <dbReference type="EMBL" id="TFK46136.1"/>
    </source>
</evidence>
<dbReference type="AlphaFoldDB" id="A0A5C3MP44"/>
<sequence length="228" mass="25955">MDSEGARLRGRTGTWQFVSCQLLINPRKIPALQDDLQSFFWTLLYTGLHLIPCSLSRMRLADMLKTVFDESRWDDGKGRTVGGREKYMVICNGTYILPDTLTGEPPIIFGPPATPLNDLVKPLWRLFWAWELCQIQMDESQELVHPTIKSNADKLLTSEAILQLFKDAYTNPDWSHKISDRKEGLVPEEGHGSSSKRAIAEESEQRRKTQRKSQIGDATSSRLGMMDK</sequence>
<reference evidence="2 3" key="1">
    <citation type="journal article" date="2019" name="Nat. Ecol. Evol.">
        <title>Megaphylogeny resolves global patterns of mushroom evolution.</title>
        <authorList>
            <person name="Varga T."/>
            <person name="Krizsan K."/>
            <person name="Foldi C."/>
            <person name="Dima B."/>
            <person name="Sanchez-Garcia M."/>
            <person name="Sanchez-Ramirez S."/>
            <person name="Szollosi G.J."/>
            <person name="Szarkandi J.G."/>
            <person name="Papp V."/>
            <person name="Albert L."/>
            <person name="Andreopoulos W."/>
            <person name="Angelini C."/>
            <person name="Antonin V."/>
            <person name="Barry K.W."/>
            <person name="Bougher N.L."/>
            <person name="Buchanan P."/>
            <person name="Buyck B."/>
            <person name="Bense V."/>
            <person name="Catcheside P."/>
            <person name="Chovatia M."/>
            <person name="Cooper J."/>
            <person name="Damon W."/>
            <person name="Desjardin D."/>
            <person name="Finy P."/>
            <person name="Geml J."/>
            <person name="Haridas S."/>
            <person name="Hughes K."/>
            <person name="Justo A."/>
            <person name="Karasinski D."/>
            <person name="Kautmanova I."/>
            <person name="Kiss B."/>
            <person name="Kocsube S."/>
            <person name="Kotiranta H."/>
            <person name="LaButti K.M."/>
            <person name="Lechner B.E."/>
            <person name="Liimatainen K."/>
            <person name="Lipzen A."/>
            <person name="Lukacs Z."/>
            <person name="Mihaltcheva S."/>
            <person name="Morgado L.N."/>
            <person name="Niskanen T."/>
            <person name="Noordeloos M.E."/>
            <person name="Ohm R.A."/>
            <person name="Ortiz-Santana B."/>
            <person name="Ovrebo C."/>
            <person name="Racz N."/>
            <person name="Riley R."/>
            <person name="Savchenko A."/>
            <person name="Shiryaev A."/>
            <person name="Soop K."/>
            <person name="Spirin V."/>
            <person name="Szebenyi C."/>
            <person name="Tomsovsky M."/>
            <person name="Tulloss R.E."/>
            <person name="Uehling J."/>
            <person name="Grigoriev I.V."/>
            <person name="Vagvolgyi C."/>
            <person name="Papp T."/>
            <person name="Martin F.M."/>
            <person name="Miettinen O."/>
            <person name="Hibbett D.S."/>
            <person name="Nagy L.G."/>
        </authorList>
    </citation>
    <scope>NUCLEOTIDE SEQUENCE [LARGE SCALE GENOMIC DNA]</scope>
    <source>
        <strain evidence="2 3">OMC1185</strain>
    </source>
</reference>
<evidence type="ECO:0008006" key="4">
    <source>
        <dbReference type="Google" id="ProtNLM"/>
    </source>
</evidence>
<gene>
    <name evidence="2" type="ORF">OE88DRAFT_1668323</name>
</gene>
<name>A0A5C3MP44_9AGAM</name>
<accession>A0A5C3MP44</accession>
<protein>
    <recommendedName>
        <fullName evidence="4">Fungal-type protein kinase domain-containing protein</fullName>
    </recommendedName>
</protein>
<dbReference type="Proteomes" id="UP000305948">
    <property type="component" value="Unassembled WGS sequence"/>
</dbReference>
<feature type="region of interest" description="Disordered" evidence="1">
    <location>
        <begin position="176"/>
        <end position="228"/>
    </location>
</feature>
<feature type="compositionally biased region" description="Basic and acidic residues" evidence="1">
    <location>
        <begin position="198"/>
        <end position="207"/>
    </location>
</feature>
<organism evidence="2 3">
    <name type="scientific">Heliocybe sulcata</name>
    <dbReference type="NCBI Taxonomy" id="5364"/>
    <lineage>
        <taxon>Eukaryota</taxon>
        <taxon>Fungi</taxon>
        <taxon>Dikarya</taxon>
        <taxon>Basidiomycota</taxon>
        <taxon>Agaricomycotina</taxon>
        <taxon>Agaricomycetes</taxon>
        <taxon>Gloeophyllales</taxon>
        <taxon>Gloeophyllaceae</taxon>
        <taxon>Heliocybe</taxon>
    </lineage>
</organism>
<dbReference type="STRING" id="5364.A0A5C3MP44"/>
<evidence type="ECO:0000256" key="1">
    <source>
        <dbReference type="SAM" id="MobiDB-lite"/>
    </source>
</evidence>
<feature type="compositionally biased region" description="Basic and acidic residues" evidence="1">
    <location>
        <begin position="176"/>
        <end position="191"/>
    </location>
</feature>
<dbReference type="EMBL" id="ML213533">
    <property type="protein sequence ID" value="TFK46136.1"/>
    <property type="molecule type" value="Genomic_DNA"/>
</dbReference>
<dbReference type="OrthoDB" id="2747778at2759"/>
<evidence type="ECO:0000313" key="3">
    <source>
        <dbReference type="Proteomes" id="UP000305948"/>
    </source>
</evidence>
<keyword evidence="3" id="KW-1185">Reference proteome</keyword>